<dbReference type="InterPro" id="IPR019734">
    <property type="entry name" value="TPR_rpt"/>
</dbReference>
<dbReference type="InterPro" id="IPR013105">
    <property type="entry name" value="TPR_2"/>
</dbReference>
<organism evidence="8 9">
    <name type="scientific">Ciona savignyi</name>
    <name type="common">Pacific transparent sea squirt</name>
    <dbReference type="NCBI Taxonomy" id="51511"/>
    <lineage>
        <taxon>Eukaryota</taxon>
        <taxon>Metazoa</taxon>
        <taxon>Chordata</taxon>
        <taxon>Tunicata</taxon>
        <taxon>Ascidiacea</taxon>
        <taxon>Phlebobranchia</taxon>
        <taxon>Cionidae</taxon>
        <taxon>Ciona</taxon>
    </lineage>
</organism>
<dbReference type="Pfam" id="PF13877">
    <property type="entry name" value="RPAP3_C"/>
    <property type="match status" value="1"/>
</dbReference>
<dbReference type="Pfam" id="PF07719">
    <property type="entry name" value="TPR_2"/>
    <property type="match status" value="1"/>
</dbReference>
<dbReference type="GO" id="GO:0031072">
    <property type="term" value="F:heat shock protein binding"/>
    <property type="evidence" value="ECO:0007669"/>
    <property type="project" value="TreeGrafter"/>
</dbReference>
<feature type="region of interest" description="Disordered" evidence="6">
    <location>
        <begin position="109"/>
        <end position="146"/>
    </location>
</feature>
<dbReference type="SUPFAM" id="SSF48452">
    <property type="entry name" value="TPR-like"/>
    <property type="match status" value="3"/>
</dbReference>
<evidence type="ECO:0000256" key="4">
    <source>
        <dbReference type="ARBA" id="ARBA00022803"/>
    </source>
</evidence>
<dbReference type="PANTHER" id="PTHR45984">
    <property type="entry name" value="RNA (RNA) POLYMERASE II ASSOCIATED PROTEIN HOMOLOG"/>
    <property type="match status" value="1"/>
</dbReference>
<dbReference type="GO" id="GO:0005829">
    <property type="term" value="C:cytosol"/>
    <property type="evidence" value="ECO:0007669"/>
    <property type="project" value="TreeGrafter"/>
</dbReference>
<evidence type="ECO:0000256" key="3">
    <source>
        <dbReference type="ARBA" id="ARBA00022737"/>
    </source>
</evidence>
<dbReference type="STRING" id="51511.ENSCSAVP00000015213"/>
<dbReference type="eggNOG" id="KOG1124">
    <property type="taxonomic scope" value="Eukaryota"/>
</dbReference>
<dbReference type="InParanoid" id="H2ZC97"/>
<name>H2ZC97_CIOSA</name>
<evidence type="ECO:0000313" key="9">
    <source>
        <dbReference type="Proteomes" id="UP000007875"/>
    </source>
</evidence>
<evidence type="ECO:0000259" key="7">
    <source>
        <dbReference type="Pfam" id="PF13877"/>
    </source>
</evidence>
<feature type="domain" description="RNA-polymerase II-associated protein 3-like C-terminal" evidence="7">
    <location>
        <begin position="797"/>
        <end position="889"/>
    </location>
</feature>
<keyword evidence="4 5" id="KW-0802">TPR repeat</keyword>
<feature type="compositionally biased region" description="Polar residues" evidence="6">
    <location>
        <begin position="768"/>
        <end position="788"/>
    </location>
</feature>
<dbReference type="OMA" id="ECTIYTN"/>
<reference evidence="8" key="2">
    <citation type="submission" date="2025-08" db="UniProtKB">
        <authorList>
            <consortium name="Ensembl"/>
        </authorList>
    </citation>
    <scope>IDENTIFICATION</scope>
</reference>
<evidence type="ECO:0000256" key="6">
    <source>
        <dbReference type="SAM" id="MobiDB-lite"/>
    </source>
</evidence>
<feature type="compositionally biased region" description="Basic and acidic residues" evidence="6">
    <location>
        <begin position="583"/>
        <end position="592"/>
    </location>
</feature>
<evidence type="ECO:0000256" key="5">
    <source>
        <dbReference type="PROSITE-ProRule" id="PRU00339"/>
    </source>
</evidence>
<dbReference type="PANTHER" id="PTHR45984:SF1">
    <property type="entry name" value="SPAG1 AXONEMAL DYNEIN ASSEMBLY FACTOR"/>
    <property type="match status" value="1"/>
</dbReference>
<evidence type="ECO:0000256" key="1">
    <source>
        <dbReference type="ARBA" id="ARBA00004496"/>
    </source>
</evidence>
<feature type="compositionally biased region" description="Polar residues" evidence="6">
    <location>
        <begin position="126"/>
        <end position="138"/>
    </location>
</feature>
<dbReference type="GO" id="GO:0005739">
    <property type="term" value="C:mitochondrion"/>
    <property type="evidence" value="ECO:0007669"/>
    <property type="project" value="TreeGrafter"/>
</dbReference>
<dbReference type="Gene3D" id="1.25.40.10">
    <property type="entry name" value="Tetratricopeptide repeat domain"/>
    <property type="match status" value="3"/>
</dbReference>
<dbReference type="Ensembl" id="ENSCSAVT00000015387.1">
    <property type="protein sequence ID" value="ENSCSAVP00000015213.1"/>
    <property type="gene ID" value="ENSCSAVG00000008921.1"/>
</dbReference>
<keyword evidence="9" id="KW-1185">Reference proteome</keyword>
<feature type="repeat" description="TPR" evidence="5">
    <location>
        <begin position="605"/>
        <end position="638"/>
    </location>
</feature>
<dbReference type="InterPro" id="IPR011990">
    <property type="entry name" value="TPR-like_helical_dom_sf"/>
</dbReference>
<reference evidence="9" key="1">
    <citation type="submission" date="2003-08" db="EMBL/GenBank/DDBJ databases">
        <authorList>
            <person name="Birren B."/>
            <person name="Nusbaum C."/>
            <person name="Abebe A."/>
            <person name="Abouelleil A."/>
            <person name="Adekoya E."/>
            <person name="Ait-zahra M."/>
            <person name="Allen N."/>
            <person name="Allen T."/>
            <person name="An P."/>
            <person name="Anderson M."/>
            <person name="Anderson S."/>
            <person name="Arachchi H."/>
            <person name="Armbruster J."/>
            <person name="Bachantsang P."/>
            <person name="Baldwin J."/>
            <person name="Barry A."/>
            <person name="Bayul T."/>
            <person name="Blitshsteyn B."/>
            <person name="Bloom T."/>
            <person name="Blye J."/>
            <person name="Boguslavskiy L."/>
            <person name="Borowsky M."/>
            <person name="Boukhgalter B."/>
            <person name="Brunache A."/>
            <person name="Butler J."/>
            <person name="Calixte N."/>
            <person name="Calvo S."/>
            <person name="Camarata J."/>
            <person name="Campo K."/>
            <person name="Chang J."/>
            <person name="Cheshatsang Y."/>
            <person name="Citroen M."/>
            <person name="Collymore A."/>
            <person name="Considine T."/>
            <person name="Cook A."/>
            <person name="Cooke P."/>
            <person name="Corum B."/>
            <person name="Cuomo C."/>
            <person name="David R."/>
            <person name="Dawoe T."/>
            <person name="Degray S."/>
            <person name="Dodge S."/>
            <person name="Dooley K."/>
            <person name="Dorje P."/>
            <person name="Dorjee K."/>
            <person name="Dorris L."/>
            <person name="Duffey N."/>
            <person name="Dupes A."/>
            <person name="Elkins T."/>
            <person name="Engels R."/>
            <person name="Erickson J."/>
            <person name="Farina A."/>
            <person name="Faro S."/>
            <person name="Ferreira P."/>
            <person name="Fischer H."/>
            <person name="Fitzgerald M."/>
            <person name="Foley K."/>
            <person name="Gage D."/>
            <person name="Galagan J."/>
            <person name="Gearin G."/>
            <person name="Gnerre S."/>
            <person name="Gnirke A."/>
            <person name="Goyette A."/>
            <person name="Graham J."/>
            <person name="Grandbois E."/>
            <person name="Gyaltsen K."/>
            <person name="Hafez N."/>
            <person name="Hagopian D."/>
            <person name="Hagos B."/>
            <person name="Hall J."/>
            <person name="Hatcher B."/>
            <person name="Heller A."/>
            <person name="Higgins H."/>
            <person name="Honan T."/>
            <person name="Horn A."/>
            <person name="Houde N."/>
            <person name="Hughes L."/>
            <person name="Hulme W."/>
            <person name="Husby E."/>
            <person name="Iliev I."/>
            <person name="Jaffe D."/>
            <person name="Jones C."/>
            <person name="Kamal M."/>
            <person name="Kamat A."/>
            <person name="Kamvysselis M."/>
            <person name="Karlsson E."/>
            <person name="Kells C."/>
            <person name="Kieu A."/>
            <person name="Kisner P."/>
            <person name="Kodira C."/>
            <person name="Kulbokas E."/>
            <person name="Labutti K."/>
            <person name="Lama D."/>
            <person name="Landers T."/>
            <person name="Leger J."/>
            <person name="Levine S."/>
            <person name="Lewis D."/>
            <person name="Lewis T."/>
            <person name="Lindblad-toh K."/>
            <person name="Liu X."/>
            <person name="Lokyitsang T."/>
            <person name="Lokyitsang Y."/>
            <person name="Lucien O."/>
            <person name="Lui A."/>
            <person name="Ma L.J."/>
            <person name="Mabbitt R."/>
            <person name="Macdonald J."/>
            <person name="Maclean C."/>
            <person name="Major J."/>
            <person name="Manning J."/>
            <person name="Marabella R."/>
            <person name="Maru K."/>
            <person name="Matthews C."/>
            <person name="Mauceli E."/>
            <person name="Mccarthy M."/>
            <person name="Mcdonough S."/>
            <person name="Mcghee T."/>
            <person name="Meldrim J."/>
            <person name="Meneus L."/>
            <person name="Mesirov J."/>
            <person name="Mihalev A."/>
            <person name="Mihova T."/>
            <person name="Mikkelsen T."/>
            <person name="Mlenga V."/>
            <person name="Moru K."/>
            <person name="Mozes J."/>
            <person name="Mulrain L."/>
            <person name="Munson G."/>
            <person name="Naylor J."/>
            <person name="Newes C."/>
            <person name="Nguyen C."/>
            <person name="Nguyen N."/>
            <person name="Nguyen T."/>
            <person name="Nicol R."/>
            <person name="Nielsen C."/>
            <person name="Nizzari M."/>
            <person name="Norbu C."/>
            <person name="Norbu N."/>
            <person name="O'donnell P."/>
            <person name="Okoawo O."/>
            <person name="O'leary S."/>
            <person name="Omotosho B."/>
            <person name="O'neill K."/>
            <person name="Osman S."/>
            <person name="Parker S."/>
            <person name="Perrin D."/>
            <person name="Phunkhang P."/>
            <person name="Piqani B."/>
            <person name="Purcell S."/>
            <person name="Rachupka T."/>
            <person name="Ramasamy U."/>
            <person name="Rameau R."/>
            <person name="Ray V."/>
            <person name="Raymond C."/>
            <person name="Retta R."/>
            <person name="Richardson S."/>
            <person name="Rise C."/>
            <person name="Rodriguez J."/>
            <person name="Rogers J."/>
            <person name="Rogov P."/>
            <person name="Rutman M."/>
            <person name="Schupbach R."/>
            <person name="Seaman C."/>
            <person name="Settipalli S."/>
            <person name="Sharpe T."/>
            <person name="Sheridan J."/>
            <person name="Sherpa N."/>
            <person name="Shi J."/>
            <person name="Smirnov S."/>
            <person name="Smith C."/>
            <person name="Sougnez C."/>
            <person name="Spencer B."/>
            <person name="Stalker J."/>
            <person name="Stange-thomann N."/>
            <person name="Stavropoulos S."/>
            <person name="Stetson K."/>
            <person name="Stone C."/>
            <person name="Stone S."/>
            <person name="Stubbs M."/>
            <person name="Talamas J."/>
            <person name="Tchuinga P."/>
            <person name="Tenzing P."/>
            <person name="Tesfaye S."/>
            <person name="Theodore J."/>
            <person name="Thoulutsang Y."/>
            <person name="Topham K."/>
            <person name="Towey S."/>
            <person name="Tsamla T."/>
            <person name="Tsomo N."/>
            <person name="Vallee D."/>
            <person name="Vassiliev H."/>
            <person name="Venkataraman V."/>
            <person name="Vinson J."/>
            <person name="Vo A."/>
            <person name="Wade C."/>
            <person name="Wang S."/>
            <person name="Wangchuk T."/>
            <person name="Wangdi T."/>
            <person name="Whittaker C."/>
            <person name="Wilkinson J."/>
            <person name="Wu Y."/>
            <person name="Wyman D."/>
            <person name="Yadav S."/>
            <person name="Yang S."/>
            <person name="Yang X."/>
            <person name="Yeager S."/>
            <person name="Yee E."/>
            <person name="Young G."/>
            <person name="Zainoun J."/>
            <person name="Zembeck L."/>
            <person name="Zimmer A."/>
            <person name="Zody M."/>
            <person name="Lander E."/>
        </authorList>
    </citation>
    <scope>NUCLEOTIDE SEQUENCE [LARGE SCALE GENOMIC DNA]</scope>
</reference>
<feature type="region of interest" description="Disordered" evidence="6">
    <location>
        <begin position="343"/>
        <end position="377"/>
    </location>
</feature>
<protein>
    <recommendedName>
        <fullName evidence="7">RNA-polymerase II-associated protein 3-like C-terminal domain-containing protein</fullName>
    </recommendedName>
</protein>
<comment type="subcellular location">
    <subcellularLocation>
        <location evidence="1">Cytoplasm</location>
    </subcellularLocation>
</comment>
<dbReference type="HOGENOM" id="CLU_008405_1_0_1"/>
<dbReference type="SMART" id="SM00028">
    <property type="entry name" value="TPR"/>
    <property type="match status" value="9"/>
</dbReference>
<dbReference type="InterPro" id="IPR025986">
    <property type="entry name" value="RPAP3-like_C"/>
</dbReference>
<accession>H2ZC97</accession>
<dbReference type="InterPro" id="IPR051982">
    <property type="entry name" value="CiliaryAsmbly_MitoImport"/>
</dbReference>
<dbReference type="GeneTree" id="ENSGT00940000154697"/>
<keyword evidence="3" id="KW-0677">Repeat</keyword>
<feature type="repeat" description="TPR" evidence="5">
    <location>
        <begin position="673"/>
        <end position="706"/>
    </location>
</feature>
<dbReference type="GO" id="GO:0006626">
    <property type="term" value="P:protein targeting to mitochondrion"/>
    <property type="evidence" value="ECO:0007669"/>
    <property type="project" value="TreeGrafter"/>
</dbReference>
<reference evidence="8" key="3">
    <citation type="submission" date="2025-09" db="UniProtKB">
        <authorList>
            <consortium name="Ensembl"/>
        </authorList>
    </citation>
    <scope>IDENTIFICATION</scope>
</reference>
<sequence length="922" mass="104169">KNYKKMAELLQNGTAAGSKDVTLDMMDYKYIDNCNDVKELERIFRALKSGKDGYFPHLISHCENKVREINPRSKELRKLNPITRTKDLPEEEAKLITNGISDWRSEISSCETTTNPADEELPPIRQATTFKGNKSTSDPPKKNNRIRSYDYKSWDKFDADNECAKVDKKIEGTPSIPIASVSTFKMPDKINGSWLSDSEKLIRAGIEKDKGNEAFKAADYDEALIYYSRSISLSRTAASINNRALSYIRLQRWKEAESDCNDVLQLEPENLKAKLRRATARKELLKYVEAKTDLQFVLEMEPHNSRALKILEEVEQKLGKKSSGDAVEASKKSGRKMIITEVSSDEENTEGPVTNHCDSGNKTVKKEEEIPEEKSSEIFTTERVDDQNSKMEDSVKETISHTENLEIEDAIVNTPPAEMPEAVLRIKNLAKESFLSGQYSEAANQYSKAIKMIIKIAEENTNADHSHNVAMLYNNKAACCLKMGDDRECIANCNEVLVLKGMDTKALIRRACAFEHLEKYKQAYLDFRSAQSIDWRIKHAQDGANRVAKHLRDIHGPNWKTMLTENKVLTETSQSNVSSPAKFETKPSSEADIEKKKEEIRRSLFEKLKTEGNSEVKRGNYEKAVVCYTKCMDMCPNEVASYTNRALCYLKLNKSVSASSDCTEALKRDPKNIKALFRRAQANKNLKNYEKACQDLNQVLKLEPENKSANTELVAVKKLKRNFNDEDFLVKPASSVKSDVSTAKVETRKRKIIIEDVESDEETTGFISDSQISSVTDDSRSSQTSGVSSKCLDTVPTPYEFGNAWNAVHPKNAVSEYKRILDRAPVDIIPALVTNKTTDHMIVTFSKIARYHLIAGEKEEVDRAYGILLALSKAQRFNMAAMFLSEKDKKCVLSAMDDLESAEDIGSYVKSDIENLRVTYML</sequence>
<dbReference type="AlphaFoldDB" id="H2ZC97"/>
<evidence type="ECO:0000256" key="2">
    <source>
        <dbReference type="ARBA" id="ARBA00022490"/>
    </source>
</evidence>
<evidence type="ECO:0000313" key="8">
    <source>
        <dbReference type="Ensembl" id="ENSCSAVP00000015213.1"/>
    </source>
</evidence>
<feature type="region of interest" description="Disordered" evidence="6">
    <location>
        <begin position="768"/>
        <end position="789"/>
    </location>
</feature>
<dbReference type="Proteomes" id="UP000007875">
    <property type="component" value="Unassembled WGS sequence"/>
</dbReference>
<proteinExistence type="predicted"/>
<dbReference type="PROSITE" id="PS50005">
    <property type="entry name" value="TPR"/>
    <property type="match status" value="2"/>
</dbReference>
<feature type="region of interest" description="Disordered" evidence="6">
    <location>
        <begin position="571"/>
        <end position="592"/>
    </location>
</feature>
<feature type="compositionally biased region" description="Basic and acidic residues" evidence="6">
    <location>
        <begin position="364"/>
        <end position="377"/>
    </location>
</feature>
<keyword evidence="2" id="KW-0963">Cytoplasm</keyword>